<dbReference type="Pfam" id="PF00814">
    <property type="entry name" value="TsaD"/>
    <property type="match status" value="1"/>
</dbReference>
<dbReference type="Gene3D" id="3.30.420.40">
    <property type="match status" value="1"/>
</dbReference>
<reference evidence="9 10" key="1">
    <citation type="journal article" date="2014" name="Genome Announc.">
        <title>Draft Genome Sequences of Marine Flavobacterium Algibacter lectus Strains SS8 and NR4.</title>
        <authorList>
            <person name="Takatani N."/>
            <person name="Nakanishi M."/>
            <person name="Meirelles P."/>
            <person name="Mino S."/>
            <person name="Suda W."/>
            <person name="Oshima K."/>
            <person name="Hattori M."/>
            <person name="Ohkuma M."/>
            <person name="Hosokawa M."/>
            <person name="Miyashita K."/>
            <person name="Thompson F.L."/>
            <person name="Niwa A."/>
            <person name="Sawabe T."/>
            <person name="Sawabe T."/>
        </authorList>
    </citation>
    <scope>NUCLEOTIDE SEQUENCE [LARGE SCALE GENOMIC DNA]</scope>
    <source>
        <strain evidence="10">JCM19274</strain>
    </source>
</reference>
<evidence type="ECO:0000256" key="3">
    <source>
        <dbReference type="ARBA" id="ARBA00022694"/>
    </source>
</evidence>
<evidence type="ECO:0000313" key="10">
    <source>
        <dbReference type="Proteomes" id="UP000029643"/>
    </source>
</evidence>
<organism evidence="9 10">
    <name type="scientific">Algibacter lectus</name>
    <dbReference type="NCBI Taxonomy" id="221126"/>
    <lineage>
        <taxon>Bacteria</taxon>
        <taxon>Pseudomonadati</taxon>
        <taxon>Bacteroidota</taxon>
        <taxon>Flavobacteriia</taxon>
        <taxon>Flavobacteriales</taxon>
        <taxon>Flavobacteriaceae</taxon>
        <taxon>Algibacter</taxon>
    </lineage>
</organism>
<dbReference type="AlphaFoldDB" id="A0A090WKB2"/>
<proteinExistence type="predicted"/>
<dbReference type="PRINTS" id="PR00789">
    <property type="entry name" value="OSIALOPTASE"/>
</dbReference>
<dbReference type="PANTHER" id="PTHR11735">
    <property type="entry name" value="TRNA N6-ADENOSINE THREONYLCARBAMOYLTRANSFERASE"/>
    <property type="match status" value="1"/>
</dbReference>
<gene>
    <name evidence="9" type="ORF">JCM19274_5193</name>
</gene>
<feature type="domain" description="Gcp-like" evidence="8">
    <location>
        <begin position="27"/>
        <end position="90"/>
    </location>
</feature>
<comment type="catalytic activity">
    <reaction evidence="7">
        <text>L-threonylcarbamoyladenylate + adenosine(37) in tRNA = N(6)-L-threonylcarbamoyladenosine(37) in tRNA + AMP + H(+)</text>
        <dbReference type="Rhea" id="RHEA:37059"/>
        <dbReference type="Rhea" id="RHEA-COMP:10162"/>
        <dbReference type="Rhea" id="RHEA-COMP:10163"/>
        <dbReference type="ChEBI" id="CHEBI:15378"/>
        <dbReference type="ChEBI" id="CHEBI:73682"/>
        <dbReference type="ChEBI" id="CHEBI:74411"/>
        <dbReference type="ChEBI" id="CHEBI:74418"/>
        <dbReference type="ChEBI" id="CHEBI:456215"/>
        <dbReference type="EC" id="2.3.1.234"/>
    </reaction>
</comment>
<evidence type="ECO:0000313" key="9">
    <source>
        <dbReference type="EMBL" id="GAL77480.1"/>
    </source>
</evidence>
<dbReference type="GO" id="GO:0061711">
    <property type="term" value="F:tRNA N(6)-L-threonylcarbamoyladenine synthase activity"/>
    <property type="evidence" value="ECO:0007669"/>
    <property type="project" value="UniProtKB-EC"/>
</dbReference>
<dbReference type="GO" id="GO:0008033">
    <property type="term" value="P:tRNA processing"/>
    <property type="evidence" value="ECO:0007669"/>
    <property type="project" value="UniProtKB-KW"/>
</dbReference>
<evidence type="ECO:0000256" key="7">
    <source>
        <dbReference type="ARBA" id="ARBA00048117"/>
    </source>
</evidence>
<keyword evidence="5" id="KW-0408">Iron</keyword>
<keyword evidence="6" id="KW-0012">Acyltransferase</keyword>
<dbReference type="InterPro" id="IPR000905">
    <property type="entry name" value="Gcp-like_dom"/>
</dbReference>
<dbReference type="EMBL" id="BBNU01000001">
    <property type="protein sequence ID" value="GAL77480.1"/>
    <property type="molecule type" value="Genomic_DNA"/>
</dbReference>
<protein>
    <recommendedName>
        <fullName evidence="1">N(6)-L-threonylcarbamoyladenine synthase</fullName>
        <ecNumber evidence="1">2.3.1.234</ecNumber>
    </recommendedName>
</protein>
<name>A0A090WKB2_9FLAO</name>
<keyword evidence="3" id="KW-0819">tRNA processing</keyword>
<dbReference type="InterPro" id="IPR017861">
    <property type="entry name" value="KAE1/TsaD"/>
</dbReference>
<evidence type="ECO:0000256" key="1">
    <source>
        <dbReference type="ARBA" id="ARBA00012156"/>
    </source>
</evidence>
<evidence type="ECO:0000256" key="5">
    <source>
        <dbReference type="ARBA" id="ARBA00023004"/>
    </source>
</evidence>
<accession>A0A090WKB2</accession>
<evidence type="ECO:0000256" key="6">
    <source>
        <dbReference type="ARBA" id="ARBA00023315"/>
    </source>
</evidence>
<dbReference type="Proteomes" id="UP000029643">
    <property type="component" value="Unassembled WGS sequence"/>
</dbReference>
<dbReference type="PANTHER" id="PTHR11735:SF6">
    <property type="entry name" value="TRNA N6-ADENOSINE THREONYLCARBAMOYLTRANSFERASE, MITOCHONDRIAL"/>
    <property type="match status" value="1"/>
</dbReference>
<comment type="caution">
    <text evidence="9">The sequence shown here is derived from an EMBL/GenBank/DDBJ whole genome shotgun (WGS) entry which is preliminary data.</text>
</comment>
<keyword evidence="4" id="KW-0479">Metal-binding</keyword>
<dbReference type="SUPFAM" id="SSF53067">
    <property type="entry name" value="Actin-like ATPase domain"/>
    <property type="match status" value="1"/>
</dbReference>
<dbReference type="InterPro" id="IPR043129">
    <property type="entry name" value="ATPase_NBD"/>
</dbReference>
<dbReference type="EC" id="2.3.1.234" evidence="1"/>
<dbReference type="GO" id="GO:0046872">
    <property type="term" value="F:metal ion binding"/>
    <property type="evidence" value="ECO:0007669"/>
    <property type="project" value="UniProtKB-KW"/>
</dbReference>
<evidence type="ECO:0000256" key="4">
    <source>
        <dbReference type="ARBA" id="ARBA00022723"/>
    </source>
</evidence>
<keyword evidence="2" id="KW-0808">Transferase</keyword>
<evidence type="ECO:0000256" key="2">
    <source>
        <dbReference type="ARBA" id="ARBA00022679"/>
    </source>
</evidence>
<evidence type="ECO:0000259" key="8">
    <source>
        <dbReference type="Pfam" id="PF00814"/>
    </source>
</evidence>
<sequence length="100" mass="11010">MKEQNIYILGIESSCDDTAASVIHNGKILSNVVATQKIHEEFGGVVPELASRAHQQNIVPVVHQALKKANITKEQLHAVAFTRGPGLMGSYWLVHRLQNL</sequence>